<gene>
    <name evidence="1" type="ORF">BKA55DRAFT_735794</name>
</gene>
<dbReference type="EMBL" id="JAGMUX010000005">
    <property type="protein sequence ID" value="KAH7258927.1"/>
    <property type="molecule type" value="Genomic_DNA"/>
</dbReference>
<dbReference type="OrthoDB" id="5392974at2759"/>
<organism evidence="1 2">
    <name type="scientific">Fusarium redolens</name>
    <dbReference type="NCBI Taxonomy" id="48865"/>
    <lineage>
        <taxon>Eukaryota</taxon>
        <taxon>Fungi</taxon>
        <taxon>Dikarya</taxon>
        <taxon>Ascomycota</taxon>
        <taxon>Pezizomycotina</taxon>
        <taxon>Sordariomycetes</taxon>
        <taxon>Hypocreomycetidae</taxon>
        <taxon>Hypocreales</taxon>
        <taxon>Nectriaceae</taxon>
        <taxon>Fusarium</taxon>
        <taxon>Fusarium redolens species complex</taxon>
    </lineage>
</organism>
<comment type="caution">
    <text evidence="1">The sequence shown here is derived from an EMBL/GenBank/DDBJ whole genome shotgun (WGS) entry which is preliminary data.</text>
</comment>
<accession>A0A9P9KDW2</accession>
<dbReference type="RefSeq" id="XP_046051635.1">
    <property type="nucleotide sequence ID" value="XM_046201306.1"/>
</dbReference>
<name>A0A9P9KDW2_FUSRE</name>
<dbReference type="AlphaFoldDB" id="A0A9P9KDW2"/>
<sequence length="67" mass="8034">MAKPKQVHHVFDGRYYDGIKLQRILEKLFPYQKGEFGLRMSNEQWVFKAPRQVTQNELERAEIPQSQ</sequence>
<dbReference type="GeneID" id="70231260"/>
<protein>
    <submittedName>
        <fullName evidence="1">Uncharacterized protein</fullName>
    </submittedName>
</protein>
<dbReference type="Proteomes" id="UP000720189">
    <property type="component" value="Unassembled WGS sequence"/>
</dbReference>
<evidence type="ECO:0000313" key="1">
    <source>
        <dbReference type="EMBL" id="KAH7258927.1"/>
    </source>
</evidence>
<reference evidence="1" key="1">
    <citation type="journal article" date="2021" name="Nat. Commun.">
        <title>Genetic determinants of endophytism in the Arabidopsis root mycobiome.</title>
        <authorList>
            <person name="Mesny F."/>
            <person name="Miyauchi S."/>
            <person name="Thiergart T."/>
            <person name="Pickel B."/>
            <person name="Atanasova L."/>
            <person name="Karlsson M."/>
            <person name="Huettel B."/>
            <person name="Barry K.W."/>
            <person name="Haridas S."/>
            <person name="Chen C."/>
            <person name="Bauer D."/>
            <person name="Andreopoulos W."/>
            <person name="Pangilinan J."/>
            <person name="LaButti K."/>
            <person name="Riley R."/>
            <person name="Lipzen A."/>
            <person name="Clum A."/>
            <person name="Drula E."/>
            <person name="Henrissat B."/>
            <person name="Kohler A."/>
            <person name="Grigoriev I.V."/>
            <person name="Martin F.M."/>
            <person name="Hacquard S."/>
        </authorList>
    </citation>
    <scope>NUCLEOTIDE SEQUENCE</scope>
    <source>
        <strain evidence="1">MPI-CAGE-AT-0023</strain>
    </source>
</reference>
<proteinExistence type="predicted"/>
<keyword evidence="2" id="KW-1185">Reference proteome</keyword>
<evidence type="ECO:0000313" key="2">
    <source>
        <dbReference type="Proteomes" id="UP000720189"/>
    </source>
</evidence>